<feature type="domain" description="D-apionate lactonase C-terminal" evidence="3">
    <location>
        <begin position="538"/>
        <end position="573"/>
    </location>
</feature>
<sequence length="587" mass="61773">MTCVTLYGTGIPPATPRVLRAGALSAELEDGALRAIRWHGIEILRGVNYLVRDPGWGTLPASLSNLFIEESDEAFAVSFEATVGDGYQYDAEIQGSADGRLSFEVTGMASANLETCRTGFVVLHPIEGVAGEPVEVGHADGGREETRFPRLISPAQPILSIESLTHRPVPGVTAVCRFEGDVFEMEDQRNWTDASYKTYVRPLSLPTPYTIQAGTRLTQAVRLEVTGQPTAPAQVRDGIGVTVGPALDLVMPPVGAGIDPLCLPKRAEPGLGLLVGRLAGARGDVETLRAYGDLARRAGAELFLELPLACDRPLDAELGEIAGRIDAAGVSVAGVTVAPAAYLKSYQPSGPWPEVPGFREVYRAARKAFPGVAIGGGVHAFFTELNRARPPVDEVDYVSFTTSPIVHAADERSIWESLESLPFVMETARSFCGGKPIRVGPSAIGMRDNPYGVAPVENPDNRRVAMARRDPRQRGTFGAAWYLGYAAALAYEGAASVALGALEGDFGFVGTPSQRVIVALAEAKGAPLLKVEVSGGKSVAALAWRTPAGPVLWLANGSPAAVRVDVVGHGAVEVPAGGVEGVALSTP</sequence>
<dbReference type="Pfam" id="PF25839">
    <property type="entry name" value="Apionate_lact_C"/>
    <property type="match status" value="1"/>
</dbReference>
<name>W9HAY8_9PROT</name>
<dbReference type="Pfam" id="PF25838">
    <property type="entry name" value="Apionate_lact_M"/>
    <property type="match status" value="1"/>
</dbReference>
<dbReference type="InterPro" id="IPR058788">
    <property type="entry name" value="ApnL_N"/>
</dbReference>
<dbReference type="AlphaFoldDB" id="W9HAY8"/>
<evidence type="ECO:0000313" key="4">
    <source>
        <dbReference type="EMBL" id="EWY41028.1"/>
    </source>
</evidence>
<gene>
    <name evidence="4" type="ORF">N825_30540</name>
</gene>
<dbReference type="PATRIC" id="fig|1385369.3.peg.1747"/>
<evidence type="ECO:0000313" key="5">
    <source>
        <dbReference type="Proteomes" id="UP000019486"/>
    </source>
</evidence>
<keyword evidence="5" id="KW-1185">Reference proteome</keyword>
<evidence type="ECO:0000259" key="1">
    <source>
        <dbReference type="Pfam" id="PF25837"/>
    </source>
</evidence>
<evidence type="ECO:0000259" key="2">
    <source>
        <dbReference type="Pfam" id="PF25838"/>
    </source>
</evidence>
<dbReference type="Pfam" id="PF25837">
    <property type="entry name" value="Apionate_lact_N"/>
    <property type="match status" value="1"/>
</dbReference>
<dbReference type="Proteomes" id="UP000019486">
    <property type="component" value="Unassembled WGS sequence"/>
</dbReference>
<feature type="domain" description="D-apionate lactonase TIM barrel" evidence="2">
    <location>
        <begin position="281"/>
        <end position="524"/>
    </location>
</feature>
<protein>
    <submittedName>
        <fullName evidence="4">Uncharacterized protein</fullName>
    </submittedName>
</protein>
<dbReference type="InterPro" id="IPR058787">
    <property type="entry name" value="ApnL_M"/>
</dbReference>
<organism evidence="4 5">
    <name type="scientific">Skermanella stibiiresistens SB22</name>
    <dbReference type="NCBI Taxonomy" id="1385369"/>
    <lineage>
        <taxon>Bacteria</taxon>
        <taxon>Pseudomonadati</taxon>
        <taxon>Pseudomonadota</taxon>
        <taxon>Alphaproteobacteria</taxon>
        <taxon>Rhodospirillales</taxon>
        <taxon>Azospirillaceae</taxon>
        <taxon>Skermanella</taxon>
    </lineage>
</organism>
<comment type="caution">
    <text evidence="4">The sequence shown here is derived from an EMBL/GenBank/DDBJ whole genome shotgun (WGS) entry which is preliminary data.</text>
</comment>
<dbReference type="OrthoDB" id="931854at2"/>
<evidence type="ECO:0000259" key="3">
    <source>
        <dbReference type="Pfam" id="PF25839"/>
    </source>
</evidence>
<proteinExistence type="predicted"/>
<dbReference type="InterPro" id="IPR058789">
    <property type="entry name" value="ApnL_C"/>
</dbReference>
<accession>W9HAY8</accession>
<dbReference type="STRING" id="1385369.N825_30540"/>
<dbReference type="RefSeq" id="WP_051511739.1">
    <property type="nucleotide sequence ID" value="NZ_AVFL01000005.1"/>
</dbReference>
<reference evidence="4 5" key="1">
    <citation type="submission" date="2013-08" db="EMBL/GenBank/DDBJ databases">
        <title>The genome sequence of Skermanella stibiiresistens.</title>
        <authorList>
            <person name="Zhu W."/>
            <person name="Wang G."/>
        </authorList>
    </citation>
    <scope>NUCLEOTIDE SEQUENCE [LARGE SCALE GENOMIC DNA]</scope>
    <source>
        <strain evidence="4 5">SB22</strain>
    </source>
</reference>
<feature type="domain" description="D-apionate lactonase N-terminal" evidence="1">
    <location>
        <begin position="5"/>
        <end position="227"/>
    </location>
</feature>
<dbReference type="EMBL" id="AVFL01000005">
    <property type="protein sequence ID" value="EWY41028.1"/>
    <property type="molecule type" value="Genomic_DNA"/>
</dbReference>